<name>A0A162P9B7_COLIC</name>
<protein>
    <submittedName>
        <fullName evidence="2">Nacht domain-containing protein</fullName>
    </submittedName>
</protein>
<evidence type="ECO:0000313" key="2">
    <source>
        <dbReference type="EMBL" id="KZL86863.1"/>
    </source>
</evidence>
<keyword evidence="3" id="KW-1185">Reference proteome</keyword>
<dbReference type="AlphaFoldDB" id="A0A162P9B7"/>
<sequence length="96" mass="10773">MSDSHATKANHLGTATVDGNGRLQVGDTIIHNYSGPQRNCLADLRLIDPRDEKIGIENTKGGLNRESYRWILYHDDFRQWQDDKKAGCFGSRATLA</sequence>
<dbReference type="Proteomes" id="UP000076584">
    <property type="component" value="Unassembled WGS sequence"/>
</dbReference>
<accession>A0A162P9B7</accession>
<dbReference type="EMBL" id="LFIW01000359">
    <property type="protein sequence ID" value="KZL86863.1"/>
    <property type="molecule type" value="Genomic_DNA"/>
</dbReference>
<dbReference type="STRING" id="1573173.A0A162P9B7"/>
<evidence type="ECO:0000256" key="1">
    <source>
        <dbReference type="SAM" id="MobiDB-lite"/>
    </source>
</evidence>
<comment type="caution">
    <text evidence="2">The sequence shown here is derived from an EMBL/GenBank/DDBJ whole genome shotgun (WGS) entry which is preliminary data.</text>
</comment>
<gene>
    <name evidence="2" type="ORF">CI238_09784</name>
</gene>
<reference evidence="2 3" key="1">
    <citation type="submission" date="2015-06" db="EMBL/GenBank/DDBJ databases">
        <title>Survival trade-offs in plant roots during colonization by closely related pathogenic and mutualistic fungi.</title>
        <authorList>
            <person name="Hacquard S."/>
            <person name="Kracher B."/>
            <person name="Hiruma K."/>
            <person name="Weinman A."/>
            <person name="Muench P."/>
            <person name="Garrido Oter R."/>
            <person name="Ver Loren van Themaat E."/>
            <person name="Dallerey J.-F."/>
            <person name="Damm U."/>
            <person name="Henrissat B."/>
            <person name="Lespinet O."/>
            <person name="Thon M."/>
            <person name="Kemen E."/>
            <person name="McHardy A.C."/>
            <person name="Schulze-Lefert P."/>
            <person name="O'Connell R.J."/>
        </authorList>
    </citation>
    <scope>NUCLEOTIDE SEQUENCE [LARGE SCALE GENOMIC DNA]</scope>
    <source>
        <strain evidence="2 3">MAFF 238704</strain>
    </source>
</reference>
<feature type="region of interest" description="Disordered" evidence="1">
    <location>
        <begin position="1"/>
        <end position="21"/>
    </location>
</feature>
<evidence type="ECO:0000313" key="3">
    <source>
        <dbReference type="Proteomes" id="UP000076584"/>
    </source>
</evidence>
<proteinExistence type="predicted"/>
<organism evidence="2 3">
    <name type="scientific">Colletotrichum incanum</name>
    <name type="common">Soybean anthracnose fungus</name>
    <dbReference type="NCBI Taxonomy" id="1573173"/>
    <lineage>
        <taxon>Eukaryota</taxon>
        <taxon>Fungi</taxon>
        <taxon>Dikarya</taxon>
        <taxon>Ascomycota</taxon>
        <taxon>Pezizomycotina</taxon>
        <taxon>Sordariomycetes</taxon>
        <taxon>Hypocreomycetidae</taxon>
        <taxon>Glomerellales</taxon>
        <taxon>Glomerellaceae</taxon>
        <taxon>Colletotrichum</taxon>
        <taxon>Colletotrichum spaethianum species complex</taxon>
    </lineage>
</organism>